<name>A0A7U9KUU0_9ACTN</name>
<dbReference type="OrthoDB" id="3328101at2"/>
<dbReference type="GO" id="GO:0016779">
    <property type="term" value="F:nucleotidyltransferase activity"/>
    <property type="evidence" value="ECO:0007669"/>
    <property type="project" value="InterPro"/>
</dbReference>
<sequence length="444" mass="51524">MKLLAYFSAFLTSTVNLNQTRLDQLDDHVATITSTLKADSQIGSLYRTHIPQGSWAHRTIIRPFNNHEFDADFLLHLDEVEDWKPKDYLREVRAAFKRSATYKSKVTKKNRCCRIVYAGDCHVDVVPYITLADGREVIVNYAENDFEDTNPQGFTDWMKEKDSLANGQLRRVIRLMKYVRDYKQTFSVPSVILTTLLGERIQTWHEATRYSDTPTALKVILADLSAWLDLYPLMPTLADPSCPETTFNHRWNQEQYENFRKKIKLYSSWVTEAYDEEDKALSLAAWQRVFGDSFQQPSSVQKPLTASSDIQPTREARAPHEQYIEEFGFSWRGGYKVRINAQVLPKSGFRNGPLRRLRRVSVLQSLRFTITTDVPEPYDLYWKVRNRGPEAAARDQLRGAIVLDEDRSRTREESTSWKGQHYVEVYIVKNGRVLATDHHDVIIS</sequence>
<dbReference type="RefSeq" id="WP_125045663.1">
    <property type="nucleotide sequence ID" value="NZ_BHZC01000001.1"/>
</dbReference>
<comment type="caution">
    <text evidence="3">The sequence shown here is derived from an EMBL/GenBank/DDBJ whole genome shotgun (WGS) entry which is preliminary data.</text>
</comment>
<dbReference type="EMBL" id="BHZC01000001">
    <property type="protein sequence ID" value="GCD35817.1"/>
    <property type="molecule type" value="Genomic_DNA"/>
</dbReference>
<feature type="domain" description="Adenylyl/Guanylyl and SMODS C-terminal sensor" evidence="2">
    <location>
        <begin position="321"/>
        <end position="444"/>
    </location>
</feature>
<dbReference type="GeneID" id="95622465"/>
<proteinExistence type="predicted"/>
<gene>
    <name evidence="3" type="ORF">OEIGOIKO_03564</name>
</gene>
<dbReference type="InterPro" id="IPR040511">
    <property type="entry name" value="AGS_C"/>
</dbReference>
<evidence type="ECO:0000313" key="3">
    <source>
        <dbReference type="EMBL" id="GCD35817.1"/>
    </source>
</evidence>
<dbReference type="AlphaFoldDB" id="A0A7U9KUU0"/>
<dbReference type="InterPro" id="IPR006116">
    <property type="entry name" value="NT_2-5OAS_ClassI-CCAase"/>
</dbReference>
<evidence type="ECO:0000259" key="2">
    <source>
        <dbReference type="Pfam" id="PF18134"/>
    </source>
</evidence>
<organism evidence="3 4">
    <name type="scientific">Streptomyces chrestomyceticus JCM 4735</name>
    <dbReference type="NCBI Taxonomy" id="1306181"/>
    <lineage>
        <taxon>Bacteria</taxon>
        <taxon>Bacillati</taxon>
        <taxon>Actinomycetota</taxon>
        <taxon>Actinomycetes</taxon>
        <taxon>Kitasatosporales</taxon>
        <taxon>Streptomycetaceae</taxon>
        <taxon>Streptomyces</taxon>
    </lineage>
</organism>
<dbReference type="Proteomes" id="UP000287830">
    <property type="component" value="Unassembled WGS sequence"/>
</dbReference>
<dbReference type="GO" id="GO:0051607">
    <property type="term" value="P:defense response to virus"/>
    <property type="evidence" value="ECO:0007669"/>
    <property type="project" value="UniProtKB-KW"/>
</dbReference>
<reference evidence="3 4" key="1">
    <citation type="submission" date="2018-11" db="EMBL/GenBank/DDBJ databases">
        <title>Whole genome sequence of Streptomyces chrestomyceticus NBRC 13444(T).</title>
        <authorList>
            <person name="Komaki H."/>
            <person name="Tamura T."/>
        </authorList>
    </citation>
    <scope>NUCLEOTIDE SEQUENCE [LARGE SCALE GENOMIC DNA]</scope>
    <source>
        <strain evidence="3 4">NBRC 13444</strain>
    </source>
</reference>
<accession>A0A7U9KUU0</accession>
<keyword evidence="1" id="KW-0051">Antiviral defense</keyword>
<dbReference type="Pfam" id="PF18134">
    <property type="entry name" value="AGS_C"/>
    <property type="match status" value="1"/>
</dbReference>
<evidence type="ECO:0000256" key="1">
    <source>
        <dbReference type="ARBA" id="ARBA00023118"/>
    </source>
</evidence>
<evidence type="ECO:0000313" key="4">
    <source>
        <dbReference type="Proteomes" id="UP000287830"/>
    </source>
</evidence>
<protein>
    <recommendedName>
        <fullName evidence="2">Adenylyl/Guanylyl and SMODS C-terminal sensor domain-containing protein</fullName>
    </recommendedName>
</protein>
<dbReference type="CDD" id="cd05400">
    <property type="entry name" value="NT_2-5OAS_ClassI-CCAase"/>
    <property type="match status" value="1"/>
</dbReference>
<dbReference type="Pfam" id="PF18144">
    <property type="entry name" value="SMODS"/>
    <property type="match status" value="1"/>
</dbReference>